<dbReference type="SMR" id="A0A482WU42"/>
<evidence type="ECO:0008006" key="4">
    <source>
        <dbReference type="Google" id="ProtNLM"/>
    </source>
</evidence>
<feature type="coiled-coil region" evidence="1">
    <location>
        <begin position="225"/>
        <end position="252"/>
    </location>
</feature>
<evidence type="ECO:0000313" key="2">
    <source>
        <dbReference type="EMBL" id="RZF37014.1"/>
    </source>
</evidence>
<evidence type="ECO:0000256" key="1">
    <source>
        <dbReference type="SAM" id="Coils"/>
    </source>
</evidence>
<dbReference type="Proteomes" id="UP000291343">
    <property type="component" value="Unassembled WGS sequence"/>
</dbReference>
<feature type="coiled-coil region" evidence="1">
    <location>
        <begin position="288"/>
        <end position="379"/>
    </location>
</feature>
<gene>
    <name evidence="2" type="ORF">LSTR_LSTR004702</name>
</gene>
<organism evidence="2 3">
    <name type="scientific">Laodelphax striatellus</name>
    <name type="common">Small brown planthopper</name>
    <name type="synonym">Delphax striatella</name>
    <dbReference type="NCBI Taxonomy" id="195883"/>
    <lineage>
        <taxon>Eukaryota</taxon>
        <taxon>Metazoa</taxon>
        <taxon>Ecdysozoa</taxon>
        <taxon>Arthropoda</taxon>
        <taxon>Hexapoda</taxon>
        <taxon>Insecta</taxon>
        <taxon>Pterygota</taxon>
        <taxon>Neoptera</taxon>
        <taxon>Paraneoptera</taxon>
        <taxon>Hemiptera</taxon>
        <taxon>Auchenorrhyncha</taxon>
        <taxon>Fulgoroidea</taxon>
        <taxon>Delphacidae</taxon>
        <taxon>Criomorphinae</taxon>
        <taxon>Laodelphax</taxon>
    </lineage>
</organism>
<sequence>MRNIFVVQKKSPPNSGRGRIRALVMTDKEWSCLLSKQLSDSQKNMDMAERKRFEEESRKKLSKEMANTWDNTVINLRKRRLELRRERAAKLEADRRQRYLQTRKEEVDESLKIREEAKERIRKGQDNYRNLISSVRFAEVLKQREEQMKFNKSLREIEDQKEFEYAESVRKDVKEFLDEQCKQKMCLEEEKRRLFAESQQQFDQSFAQREQYIKKKLEQEREDNIHIHRETLQEEENARIEAEKKRQHVMNDVIENRKMIEEQAKIKRLEEEEEDNAIRIHAATKKRIARLRKNKELEMHEKAQERRKNISDQLHSEAAEIEERENRILMRAIADREAREEKIQAKKKEYKEILLQEVKEAHQNHLKQKEEKYKKEEEESKWNMIQRFKQQEELEKFNKETQLEKIRKMQLNKCTWDVQCAENIAAAIERYQDVSAVQRAADWWKDEDKHFLDYSEELLKQSRESGRPLLPILRVIEAYKKENNLCKPPPQHKIWKSKVPIDSTPTVTAETQTKKKTCKCTEKCEN</sequence>
<accession>A0A482WU42</accession>
<dbReference type="PANTHER" id="PTHR28663:SF1">
    <property type="entry name" value="CILIA- AND FLAGELLA- ASSOCIATED PROTEIN 210"/>
    <property type="match status" value="1"/>
</dbReference>
<dbReference type="InParanoid" id="A0A482WU42"/>
<comment type="caution">
    <text evidence="2">The sequence shown here is derived from an EMBL/GenBank/DDBJ whole genome shotgun (WGS) entry which is preliminary data.</text>
</comment>
<evidence type="ECO:0000313" key="3">
    <source>
        <dbReference type="Proteomes" id="UP000291343"/>
    </source>
</evidence>
<dbReference type="STRING" id="195883.A0A482WU42"/>
<proteinExistence type="predicted"/>
<keyword evidence="1" id="KW-0175">Coiled coil</keyword>
<dbReference type="EMBL" id="QKKF02025464">
    <property type="protein sequence ID" value="RZF37014.1"/>
    <property type="molecule type" value="Genomic_DNA"/>
</dbReference>
<keyword evidence="3" id="KW-1185">Reference proteome</keyword>
<protein>
    <recommendedName>
        <fullName evidence="4">Trichohyalin-plectin-homology domain-containing protein</fullName>
    </recommendedName>
</protein>
<dbReference type="PANTHER" id="PTHR28663">
    <property type="entry name" value="COILED-COIL DOMAIN-CONTAINING PROTEIN 173"/>
    <property type="match status" value="1"/>
</dbReference>
<reference evidence="2 3" key="1">
    <citation type="journal article" date="2017" name="Gigascience">
        <title>Genome sequence of the small brown planthopper, Laodelphax striatellus.</title>
        <authorList>
            <person name="Zhu J."/>
            <person name="Jiang F."/>
            <person name="Wang X."/>
            <person name="Yang P."/>
            <person name="Bao Y."/>
            <person name="Zhao W."/>
            <person name="Wang W."/>
            <person name="Lu H."/>
            <person name="Wang Q."/>
            <person name="Cui N."/>
            <person name="Li J."/>
            <person name="Chen X."/>
            <person name="Luo L."/>
            <person name="Yu J."/>
            <person name="Kang L."/>
            <person name="Cui F."/>
        </authorList>
    </citation>
    <scope>NUCLEOTIDE SEQUENCE [LARGE SCALE GENOMIC DNA]</scope>
    <source>
        <strain evidence="2">Lst14</strain>
    </source>
</reference>
<dbReference type="InterPro" id="IPR039986">
    <property type="entry name" value="CFAP210"/>
</dbReference>
<name>A0A482WU42_LAOST</name>
<dbReference type="OrthoDB" id="331765at2759"/>
<dbReference type="AlphaFoldDB" id="A0A482WU42"/>